<gene>
    <name evidence="12" type="ordered locus">A2cp1_1275</name>
</gene>
<evidence type="ECO:0000256" key="8">
    <source>
        <dbReference type="ARBA" id="ARBA00032077"/>
    </source>
</evidence>
<dbReference type="InterPro" id="IPR000866">
    <property type="entry name" value="AhpC/TSA"/>
</dbReference>
<dbReference type="EMBL" id="CP001359">
    <property type="protein sequence ID" value="ACL64619.1"/>
    <property type="molecule type" value="Genomic_DNA"/>
</dbReference>
<dbReference type="GO" id="GO:0042744">
    <property type="term" value="P:hydrogen peroxide catabolic process"/>
    <property type="evidence" value="ECO:0007669"/>
    <property type="project" value="TreeGrafter"/>
</dbReference>
<dbReference type="PROSITE" id="PS51352">
    <property type="entry name" value="THIOREDOXIN_2"/>
    <property type="match status" value="1"/>
</dbReference>
<keyword evidence="4" id="KW-0575">Peroxidase</keyword>
<comment type="catalytic activity">
    <reaction evidence="9">
        <text>a hydroperoxide + NADH + H(+) = an alcohol + NAD(+) + H2O</text>
        <dbReference type="Rhea" id="RHEA:62628"/>
        <dbReference type="ChEBI" id="CHEBI:15377"/>
        <dbReference type="ChEBI" id="CHEBI:15378"/>
        <dbReference type="ChEBI" id="CHEBI:30879"/>
        <dbReference type="ChEBI" id="CHEBI:35924"/>
        <dbReference type="ChEBI" id="CHEBI:57540"/>
        <dbReference type="ChEBI" id="CHEBI:57945"/>
        <dbReference type="EC" id="1.11.1.26"/>
    </reaction>
</comment>
<dbReference type="PIRSF" id="PIRSF000239">
    <property type="entry name" value="AHPC"/>
    <property type="match status" value="1"/>
</dbReference>
<proteinExistence type="predicted"/>
<evidence type="ECO:0000313" key="12">
    <source>
        <dbReference type="EMBL" id="ACL64619.1"/>
    </source>
</evidence>
<accession>B8JGE8</accession>
<evidence type="ECO:0000313" key="13">
    <source>
        <dbReference type="Proteomes" id="UP000007089"/>
    </source>
</evidence>
<dbReference type="GO" id="GO:0045454">
    <property type="term" value="P:cell redox homeostasis"/>
    <property type="evidence" value="ECO:0007669"/>
    <property type="project" value="TreeGrafter"/>
</dbReference>
<dbReference type="RefSeq" id="WP_012632594.1">
    <property type="nucleotide sequence ID" value="NC_011891.1"/>
</dbReference>
<dbReference type="EC" id="1.11.1.26" evidence="2"/>
<evidence type="ECO:0000256" key="1">
    <source>
        <dbReference type="ARBA" id="ARBA00011654"/>
    </source>
</evidence>
<dbReference type="GO" id="GO:0008379">
    <property type="term" value="F:thioredoxin peroxidase activity"/>
    <property type="evidence" value="ECO:0007669"/>
    <property type="project" value="TreeGrafter"/>
</dbReference>
<feature type="active site" description="Cysteine sulfenic acid (-SOH) intermediate; for peroxidase activity" evidence="10">
    <location>
        <position position="48"/>
    </location>
</feature>
<dbReference type="InterPro" id="IPR013766">
    <property type="entry name" value="Thioredoxin_domain"/>
</dbReference>
<dbReference type="AlphaFoldDB" id="B8JGE8"/>
<dbReference type="PANTHER" id="PTHR10681">
    <property type="entry name" value="THIOREDOXIN PEROXIDASE"/>
    <property type="match status" value="1"/>
</dbReference>
<dbReference type="GO" id="GO:0006979">
    <property type="term" value="P:response to oxidative stress"/>
    <property type="evidence" value="ECO:0007669"/>
    <property type="project" value="TreeGrafter"/>
</dbReference>
<evidence type="ECO:0000256" key="6">
    <source>
        <dbReference type="ARBA" id="ARBA00023002"/>
    </source>
</evidence>
<keyword evidence="5" id="KW-0049">Antioxidant</keyword>
<protein>
    <recommendedName>
        <fullName evidence="3">Alkyl hydroperoxide reductase C</fullName>
        <ecNumber evidence="2">1.11.1.26</ecNumber>
    </recommendedName>
    <alternativeName>
        <fullName evidence="8">Peroxiredoxin</fullName>
    </alternativeName>
</protein>
<keyword evidence="6" id="KW-0560">Oxidoreductase</keyword>
<organism evidence="12 13">
    <name type="scientific">Anaeromyxobacter dehalogenans (strain ATCC BAA-258 / DSM 21875 / 2CP-1)</name>
    <dbReference type="NCBI Taxonomy" id="455488"/>
    <lineage>
        <taxon>Bacteria</taxon>
        <taxon>Pseudomonadati</taxon>
        <taxon>Myxococcota</taxon>
        <taxon>Myxococcia</taxon>
        <taxon>Myxococcales</taxon>
        <taxon>Cystobacterineae</taxon>
        <taxon>Anaeromyxobacteraceae</taxon>
        <taxon>Anaeromyxobacter</taxon>
    </lineage>
</organism>
<dbReference type="Proteomes" id="UP000007089">
    <property type="component" value="Chromosome"/>
</dbReference>
<dbReference type="GO" id="GO:0005829">
    <property type="term" value="C:cytosol"/>
    <property type="evidence" value="ECO:0007669"/>
    <property type="project" value="TreeGrafter"/>
</dbReference>
<evidence type="ECO:0000259" key="11">
    <source>
        <dbReference type="PROSITE" id="PS51352"/>
    </source>
</evidence>
<evidence type="ECO:0000256" key="3">
    <source>
        <dbReference type="ARBA" id="ARBA00017462"/>
    </source>
</evidence>
<dbReference type="InterPro" id="IPR050217">
    <property type="entry name" value="Peroxiredoxin"/>
</dbReference>
<name>B8JGE8_ANAD2</name>
<reference evidence="12" key="1">
    <citation type="submission" date="2009-01" db="EMBL/GenBank/DDBJ databases">
        <title>Complete sequence of Anaeromyxobacter dehalogenans 2CP-1.</title>
        <authorList>
            <consortium name="US DOE Joint Genome Institute"/>
            <person name="Lucas S."/>
            <person name="Copeland A."/>
            <person name="Lapidus A."/>
            <person name="Glavina del Rio T."/>
            <person name="Dalin E."/>
            <person name="Tice H."/>
            <person name="Bruce D."/>
            <person name="Goodwin L."/>
            <person name="Pitluck S."/>
            <person name="Saunders E."/>
            <person name="Brettin T."/>
            <person name="Detter J.C."/>
            <person name="Han C."/>
            <person name="Larimer F."/>
            <person name="Land M."/>
            <person name="Hauser L."/>
            <person name="Kyrpides N."/>
            <person name="Ovchinnikova G."/>
            <person name="Beliaev A.S."/>
            <person name="Richardson P."/>
        </authorList>
    </citation>
    <scope>NUCLEOTIDE SEQUENCE</scope>
    <source>
        <strain evidence="12">2CP-1</strain>
    </source>
</reference>
<dbReference type="Gene3D" id="3.40.30.10">
    <property type="entry name" value="Glutaredoxin"/>
    <property type="match status" value="1"/>
</dbReference>
<keyword evidence="13" id="KW-1185">Reference proteome</keyword>
<feature type="domain" description="Thioredoxin" evidence="11">
    <location>
        <begin position="2"/>
        <end position="156"/>
    </location>
</feature>
<evidence type="ECO:0000256" key="10">
    <source>
        <dbReference type="PIRSR" id="PIRSR000239-1"/>
    </source>
</evidence>
<keyword evidence="7" id="KW-0676">Redox-active center</keyword>
<dbReference type="InterPro" id="IPR024706">
    <property type="entry name" value="Peroxiredoxin_AhpC-typ"/>
</dbReference>
<dbReference type="CDD" id="cd03015">
    <property type="entry name" value="PRX_Typ2cys"/>
    <property type="match status" value="1"/>
</dbReference>
<dbReference type="SUPFAM" id="SSF52833">
    <property type="entry name" value="Thioredoxin-like"/>
    <property type="match status" value="1"/>
</dbReference>
<evidence type="ECO:0000256" key="2">
    <source>
        <dbReference type="ARBA" id="ARBA00013021"/>
    </source>
</evidence>
<comment type="subunit">
    <text evidence="1">Homodimer; disulfide-linked, upon oxidation. 5 homodimers assemble to form a ring-like decamer.</text>
</comment>
<evidence type="ECO:0000256" key="4">
    <source>
        <dbReference type="ARBA" id="ARBA00022559"/>
    </source>
</evidence>
<evidence type="ECO:0000256" key="7">
    <source>
        <dbReference type="ARBA" id="ARBA00023284"/>
    </source>
</evidence>
<dbReference type="KEGG" id="acp:A2cp1_1275"/>
<dbReference type="PANTHER" id="PTHR10681:SF121">
    <property type="entry name" value="ALKYL HYDROPEROXIDE REDUCTASE C"/>
    <property type="match status" value="1"/>
</dbReference>
<evidence type="ECO:0000256" key="5">
    <source>
        <dbReference type="ARBA" id="ARBA00022862"/>
    </source>
</evidence>
<dbReference type="HOGENOM" id="CLU_042529_21_0_7"/>
<dbReference type="GO" id="GO:0102039">
    <property type="term" value="F:NADH-dependent peroxiredoxin activity"/>
    <property type="evidence" value="ECO:0007669"/>
    <property type="project" value="UniProtKB-EC"/>
</dbReference>
<sequence>MARILDRAPDFKLPAVRGRGAPVEVSLSALAGRWAVLLFYPRDFTAVCPTEVLELSKRMPELRALGAEAIGISVDDLDTHRRWIEEKLGEVAFPLAADPDRVVSRAYGALLEREGVAARATFVVDPEGVVQYAAFHNLRVGRSISEIVRVLEALETGEKAPAEWRPGAPTLGR</sequence>
<dbReference type="InterPro" id="IPR036249">
    <property type="entry name" value="Thioredoxin-like_sf"/>
</dbReference>
<evidence type="ECO:0000256" key="9">
    <source>
        <dbReference type="ARBA" id="ARBA00047572"/>
    </source>
</evidence>
<dbReference type="GO" id="GO:0033554">
    <property type="term" value="P:cellular response to stress"/>
    <property type="evidence" value="ECO:0007669"/>
    <property type="project" value="TreeGrafter"/>
</dbReference>
<dbReference type="Pfam" id="PF00578">
    <property type="entry name" value="AhpC-TSA"/>
    <property type="match status" value="1"/>
</dbReference>